<evidence type="ECO:0000256" key="2">
    <source>
        <dbReference type="ARBA" id="ARBA00008333"/>
    </source>
</evidence>
<feature type="region of interest" description="Disordered" evidence="6">
    <location>
        <begin position="269"/>
        <end position="295"/>
    </location>
</feature>
<dbReference type="EMBL" id="WYDN01000025">
    <property type="protein sequence ID" value="NAZ17784.1"/>
    <property type="molecule type" value="Genomic_DNA"/>
</dbReference>
<comment type="caution">
    <text evidence="8">The sequence shown here is derived from an EMBL/GenBank/DDBJ whole genome shotgun (WGS) entry which is preliminary data.</text>
</comment>
<comment type="similarity">
    <text evidence="2">Belongs to the oxidase-dependent Fe transporter (OFeT) (TC 9.A.10.1) family.</text>
</comment>
<dbReference type="GO" id="GO:0033573">
    <property type="term" value="C:high-affinity iron permease complex"/>
    <property type="evidence" value="ECO:0007669"/>
    <property type="project" value="InterPro"/>
</dbReference>
<feature type="transmembrane region" description="Helical" evidence="7">
    <location>
        <begin position="149"/>
        <end position="166"/>
    </location>
</feature>
<name>A0A6L9G9J3_9MICC</name>
<evidence type="ECO:0000256" key="7">
    <source>
        <dbReference type="SAM" id="Phobius"/>
    </source>
</evidence>
<evidence type="ECO:0000256" key="3">
    <source>
        <dbReference type="ARBA" id="ARBA00022692"/>
    </source>
</evidence>
<dbReference type="InterPro" id="IPR004923">
    <property type="entry name" value="FTR1/Fip1/EfeU"/>
</dbReference>
<feature type="transmembrane region" description="Helical" evidence="7">
    <location>
        <begin position="38"/>
        <end position="58"/>
    </location>
</feature>
<protein>
    <submittedName>
        <fullName evidence="8">High-affinity Fe2+/Pb2+ permease</fullName>
    </submittedName>
</protein>
<accession>A0A6L9G9J3</accession>
<dbReference type="RefSeq" id="WP_161450110.1">
    <property type="nucleotide sequence ID" value="NZ_WYDN01000025.1"/>
</dbReference>
<dbReference type="GO" id="GO:0015093">
    <property type="term" value="F:ferrous iron transmembrane transporter activity"/>
    <property type="evidence" value="ECO:0007669"/>
    <property type="project" value="TreeGrafter"/>
</dbReference>
<evidence type="ECO:0000256" key="1">
    <source>
        <dbReference type="ARBA" id="ARBA00004141"/>
    </source>
</evidence>
<gene>
    <name evidence="8" type="ORF">GT020_17215</name>
</gene>
<feature type="transmembrane region" description="Helical" evidence="7">
    <location>
        <begin position="70"/>
        <end position="91"/>
    </location>
</feature>
<feature type="transmembrane region" description="Helical" evidence="7">
    <location>
        <begin position="178"/>
        <end position="198"/>
    </location>
</feature>
<dbReference type="AlphaFoldDB" id="A0A6L9G9J3"/>
<evidence type="ECO:0000256" key="5">
    <source>
        <dbReference type="ARBA" id="ARBA00023136"/>
    </source>
</evidence>
<comment type="subcellular location">
    <subcellularLocation>
        <location evidence="1">Membrane</location>
        <topology evidence="1">Multi-pass membrane protein</topology>
    </subcellularLocation>
</comment>
<evidence type="ECO:0000313" key="8">
    <source>
        <dbReference type="EMBL" id="NAZ17784.1"/>
    </source>
</evidence>
<feature type="transmembrane region" description="Helical" evidence="7">
    <location>
        <begin position="112"/>
        <end position="137"/>
    </location>
</feature>
<evidence type="ECO:0000256" key="6">
    <source>
        <dbReference type="SAM" id="MobiDB-lite"/>
    </source>
</evidence>
<reference evidence="8 9" key="1">
    <citation type="submission" date="2020-01" db="EMBL/GenBank/DDBJ databases">
        <title>Glutamicibacter soli M275.</title>
        <authorList>
            <person name="Meng X."/>
        </authorList>
    </citation>
    <scope>NUCLEOTIDE SEQUENCE [LARGE SCALE GENOMIC DNA]</scope>
    <source>
        <strain evidence="8 9">M275</strain>
    </source>
</reference>
<sequence length="295" mass="30902">MIGNYLIGLREGLEAVLIVVLLIAYLTKTNRRHLLPRIYAGVGVAVAVSLGFGALLTFGPSGLTFQAQEIIGGTLSILAAGLVTWMIFWMAKTSKTLNKDLQQQVDKAADGPAWGLVIVGALSVGREGLETALFIWAAARTSDQTWEPLLGAGLGIATAILLGVLLHRGIVKIQLSKFFAYTGVLLVVVAAGVLAYGVHDLQEAAVLPGINNLAFDLSAQLPPSGVAATLLQGIFNFTPAMTVLQVAAWAAYIVPVMFFYLRALRSGTTAGAKPAPKPAPTQSSAQSPAQSPENA</sequence>
<keyword evidence="5 7" id="KW-0472">Membrane</keyword>
<keyword evidence="3 7" id="KW-0812">Transmembrane</keyword>
<evidence type="ECO:0000256" key="4">
    <source>
        <dbReference type="ARBA" id="ARBA00022989"/>
    </source>
</evidence>
<dbReference type="Proteomes" id="UP000477543">
    <property type="component" value="Unassembled WGS sequence"/>
</dbReference>
<dbReference type="NCBIfam" id="NF041756">
    <property type="entry name" value="EfeU"/>
    <property type="match status" value="1"/>
</dbReference>
<keyword evidence="4 7" id="KW-1133">Transmembrane helix</keyword>
<feature type="transmembrane region" description="Helical" evidence="7">
    <location>
        <begin position="240"/>
        <end position="261"/>
    </location>
</feature>
<dbReference type="PANTHER" id="PTHR31632">
    <property type="entry name" value="IRON TRANSPORTER FTH1"/>
    <property type="match status" value="1"/>
</dbReference>
<dbReference type="Pfam" id="PF03239">
    <property type="entry name" value="FTR1"/>
    <property type="match status" value="1"/>
</dbReference>
<proteinExistence type="inferred from homology"/>
<organism evidence="8 9">
    <name type="scientific">Glutamicibacter soli</name>
    <dbReference type="NCBI Taxonomy" id="453836"/>
    <lineage>
        <taxon>Bacteria</taxon>
        <taxon>Bacillati</taxon>
        <taxon>Actinomycetota</taxon>
        <taxon>Actinomycetes</taxon>
        <taxon>Micrococcales</taxon>
        <taxon>Micrococcaceae</taxon>
        <taxon>Glutamicibacter</taxon>
    </lineage>
</organism>
<feature type="transmembrane region" description="Helical" evidence="7">
    <location>
        <begin position="6"/>
        <end position="26"/>
    </location>
</feature>
<evidence type="ECO:0000313" key="9">
    <source>
        <dbReference type="Proteomes" id="UP000477543"/>
    </source>
</evidence>
<dbReference type="PANTHER" id="PTHR31632:SF2">
    <property type="entry name" value="PLASMA MEMBRANE IRON PERMEASE"/>
    <property type="match status" value="1"/>
</dbReference>